<accession>A0A5C6ENC0</accession>
<dbReference type="EMBL" id="SJPW01000006">
    <property type="protein sequence ID" value="TWU48839.1"/>
    <property type="molecule type" value="Genomic_DNA"/>
</dbReference>
<gene>
    <name evidence="3" type="ORF">Poly51_47430</name>
</gene>
<evidence type="ECO:0008006" key="5">
    <source>
        <dbReference type="Google" id="ProtNLM"/>
    </source>
</evidence>
<reference evidence="3 4" key="1">
    <citation type="submission" date="2019-02" db="EMBL/GenBank/DDBJ databases">
        <title>Deep-cultivation of Planctomycetes and their phenomic and genomic characterization uncovers novel biology.</title>
        <authorList>
            <person name="Wiegand S."/>
            <person name="Jogler M."/>
            <person name="Boedeker C."/>
            <person name="Pinto D."/>
            <person name="Vollmers J."/>
            <person name="Rivas-Marin E."/>
            <person name="Kohn T."/>
            <person name="Peeters S.H."/>
            <person name="Heuer A."/>
            <person name="Rast P."/>
            <person name="Oberbeckmann S."/>
            <person name="Bunk B."/>
            <person name="Jeske O."/>
            <person name="Meyerdierks A."/>
            <person name="Storesund J.E."/>
            <person name="Kallscheuer N."/>
            <person name="Luecker S."/>
            <person name="Lage O.M."/>
            <person name="Pohl T."/>
            <person name="Merkel B.J."/>
            <person name="Hornburger P."/>
            <person name="Mueller R.-W."/>
            <person name="Bruemmer F."/>
            <person name="Labrenz M."/>
            <person name="Spormann A.M."/>
            <person name="Op Den Camp H."/>
            <person name="Overmann J."/>
            <person name="Amann R."/>
            <person name="Jetten M.S.M."/>
            <person name="Mascher T."/>
            <person name="Medema M.H."/>
            <person name="Devos D.P."/>
            <person name="Kaster A.-K."/>
            <person name="Ovreas L."/>
            <person name="Rohde M."/>
            <person name="Galperin M.Y."/>
            <person name="Jogler C."/>
        </authorList>
    </citation>
    <scope>NUCLEOTIDE SEQUENCE [LARGE SCALE GENOMIC DNA]</scope>
    <source>
        <strain evidence="3 4">Poly51</strain>
    </source>
</reference>
<protein>
    <recommendedName>
        <fullName evidence="5">Transmembrane protein</fullName>
    </recommendedName>
</protein>
<keyword evidence="4" id="KW-1185">Reference proteome</keyword>
<comment type="caution">
    <text evidence="3">The sequence shown here is derived from an EMBL/GenBank/DDBJ whole genome shotgun (WGS) entry which is preliminary data.</text>
</comment>
<organism evidence="3 4">
    <name type="scientific">Rubripirellula tenax</name>
    <dbReference type="NCBI Taxonomy" id="2528015"/>
    <lineage>
        <taxon>Bacteria</taxon>
        <taxon>Pseudomonadati</taxon>
        <taxon>Planctomycetota</taxon>
        <taxon>Planctomycetia</taxon>
        <taxon>Pirellulales</taxon>
        <taxon>Pirellulaceae</taxon>
        <taxon>Rubripirellula</taxon>
    </lineage>
</organism>
<keyword evidence="2" id="KW-1133">Transmembrane helix</keyword>
<evidence type="ECO:0000313" key="3">
    <source>
        <dbReference type="EMBL" id="TWU48839.1"/>
    </source>
</evidence>
<feature type="transmembrane region" description="Helical" evidence="2">
    <location>
        <begin position="52"/>
        <end position="72"/>
    </location>
</feature>
<feature type="transmembrane region" description="Helical" evidence="2">
    <location>
        <begin position="84"/>
        <end position="110"/>
    </location>
</feature>
<dbReference type="Proteomes" id="UP000318288">
    <property type="component" value="Unassembled WGS sequence"/>
</dbReference>
<dbReference type="OrthoDB" id="278319at2"/>
<name>A0A5C6ENC0_9BACT</name>
<keyword evidence="2" id="KW-0472">Membrane</keyword>
<feature type="transmembrane region" description="Helical" evidence="2">
    <location>
        <begin position="20"/>
        <end position="46"/>
    </location>
</feature>
<sequence>MNDADFSRSQSAMYQYSGRVPAGGLLLGLAILVPASILLGVLYSGIVVYLPFLKLRCIVTLAYGGLLGVLVGRTCRFTKFRSHFAVAAMTLVITVISFYSAWAVHCAWFIQSVDGFGKEVIEAAILGFDPRVMLGWGTYIFENGLWFKNGNPHDGWEAVTGWVIEAAIVFVTAWLARRSYGNSPFCETCDRWTEETKELAALPVSPVDPAWQTIATGNIAAFRRLQFAQQSSAYVELQLASCPDCSESDFLSAVAVKMVLNNEGKIEKKETDLFRSMPITAEQKAEVIDFSEQMAEAQRIMAEEADAAEETASPNGDDLGESTGVSP</sequence>
<feature type="region of interest" description="Disordered" evidence="1">
    <location>
        <begin position="301"/>
        <end position="327"/>
    </location>
</feature>
<evidence type="ECO:0000313" key="4">
    <source>
        <dbReference type="Proteomes" id="UP000318288"/>
    </source>
</evidence>
<keyword evidence="2" id="KW-0812">Transmembrane</keyword>
<evidence type="ECO:0000256" key="2">
    <source>
        <dbReference type="SAM" id="Phobius"/>
    </source>
</evidence>
<proteinExistence type="predicted"/>
<dbReference type="RefSeq" id="WP_146460418.1">
    <property type="nucleotide sequence ID" value="NZ_SJPW01000006.1"/>
</dbReference>
<dbReference type="AlphaFoldDB" id="A0A5C6ENC0"/>
<evidence type="ECO:0000256" key="1">
    <source>
        <dbReference type="SAM" id="MobiDB-lite"/>
    </source>
</evidence>